<name>A0A5N6W541_9EURO</name>
<proteinExistence type="predicted"/>
<evidence type="ECO:0000313" key="2">
    <source>
        <dbReference type="EMBL" id="KAE8315955.1"/>
    </source>
</evidence>
<sequence length="87" mass="9638">MKSHHYFVLLSKVPALDYLFQVVLALDCLSLLPWSEGGPCPALDLPQQPPLSGDLAHAALVHIYTYSEHKHRGIWRSVLSTMSGLLS</sequence>
<reference evidence="3" key="1">
    <citation type="submission" date="2019-04" db="EMBL/GenBank/DDBJ databases">
        <title>Friends and foes A comparative genomics studyof 23 Aspergillus species from section Flavi.</title>
        <authorList>
            <consortium name="DOE Joint Genome Institute"/>
            <person name="Kjaerbolling I."/>
            <person name="Vesth T."/>
            <person name="Frisvad J.C."/>
            <person name="Nybo J.L."/>
            <person name="Theobald S."/>
            <person name="Kildgaard S."/>
            <person name="Isbrandt T."/>
            <person name="Kuo A."/>
            <person name="Sato A."/>
            <person name="Lyhne E.K."/>
            <person name="Kogle M.E."/>
            <person name="Wiebenga A."/>
            <person name="Kun R.S."/>
            <person name="Lubbers R.J."/>
            <person name="Makela M.R."/>
            <person name="Barry K."/>
            <person name="Chovatia M."/>
            <person name="Clum A."/>
            <person name="Daum C."/>
            <person name="Haridas S."/>
            <person name="He G."/>
            <person name="LaButti K."/>
            <person name="Lipzen A."/>
            <person name="Mondo S."/>
            <person name="Riley R."/>
            <person name="Salamov A."/>
            <person name="Simmons B.A."/>
            <person name="Magnuson J.K."/>
            <person name="Henrissat B."/>
            <person name="Mortensen U.H."/>
            <person name="Larsen T.O."/>
            <person name="Devries R.P."/>
            <person name="Grigoriev I.V."/>
            <person name="Machida M."/>
            <person name="Baker S.E."/>
            <person name="Andersen M.R."/>
        </authorList>
    </citation>
    <scope>NUCLEOTIDE SEQUENCE [LARGE SCALE GENOMIC DNA]</scope>
    <source>
        <strain evidence="3">CBS 130015</strain>
    </source>
</reference>
<dbReference type="EMBL" id="ML738309">
    <property type="protein sequence ID" value="KAE8315955.1"/>
    <property type="molecule type" value="Genomic_DNA"/>
</dbReference>
<evidence type="ECO:0000313" key="3">
    <source>
        <dbReference type="Proteomes" id="UP000325433"/>
    </source>
</evidence>
<accession>A0A5N6W541</accession>
<dbReference type="Proteomes" id="UP000325433">
    <property type="component" value="Unassembled WGS sequence"/>
</dbReference>
<feature type="chain" id="PRO_5025066596" evidence="1">
    <location>
        <begin position="26"/>
        <end position="87"/>
    </location>
</feature>
<dbReference type="AlphaFoldDB" id="A0A5N6W541"/>
<feature type="signal peptide" evidence="1">
    <location>
        <begin position="1"/>
        <end position="25"/>
    </location>
</feature>
<keyword evidence="1" id="KW-0732">Signal</keyword>
<keyword evidence="3" id="KW-1185">Reference proteome</keyword>
<protein>
    <submittedName>
        <fullName evidence="2">Uncharacterized protein</fullName>
    </submittedName>
</protein>
<gene>
    <name evidence="2" type="ORF">BDV41DRAFT_143371</name>
</gene>
<evidence type="ECO:0000256" key="1">
    <source>
        <dbReference type="SAM" id="SignalP"/>
    </source>
</evidence>
<organism evidence="2 3">
    <name type="scientific">Aspergillus transmontanensis</name>
    <dbReference type="NCBI Taxonomy" id="1034304"/>
    <lineage>
        <taxon>Eukaryota</taxon>
        <taxon>Fungi</taxon>
        <taxon>Dikarya</taxon>
        <taxon>Ascomycota</taxon>
        <taxon>Pezizomycotina</taxon>
        <taxon>Eurotiomycetes</taxon>
        <taxon>Eurotiomycetidae</taxon>
        <taxon>Eurotiales</taxon>
        <taxon>Aspergillaceae</taxon>
        <taxon>Aspergillus</taxon>
        <taxon>Aspergillus subgen. Circumdati</taxon>
    </lineage>
</organism>